<evidence type="ECO:0000259" key="6">
    <source>
        <dbReference type="Pfam" id="PF13249"/>
    </source>
</evidence>
<dbReference type="GO" id="GO:0005811">
    <property type="term" value="C:lipid droplet"/>
    <property type="evidence" value="ECO:0007669"/>
    <property type="project" value="InterPro"/>
</dbReference>
<dbReference type="InterPro" id="IPR032696">
    <property type="entry name" value="SQ_cyclase_C"/>
</dbReference>
<accession>A9ZNV5</accession>
<evidence type="ECO:0000256" key="3">
    <source>
        <dbReference type="ARBA" id="ARBA00022723"/>
    </source>
</evidence>
<evidence type="ECO:0000313" key="7">
    <source>
        <dbReference type="EMBL" id="BAF98632.1"/>
    </source>
</evidence>
<reference evidence="7" key="1">
    <citation type="journal article" date="2007" name="Biosci. Biotechnol. Biochem.">
        <title>Cloning of the gene cluster responsible for biosynthesis of KS-505a (longestin), a unique tetraterpenoid.</title>
        <authorList>
            <person name="Hayashi Y."/>
            <person name="Onaka H."/>
            <person name="Itoh N."/>
            <person name="Seto H."/>
            <person name="Dairi T."/>
        </authorList>
    </citation>
    <scope>NUCLEOTIDE SEQUENCE</scope>
</reference>
<comment type="similarity">
    <text evidence="2">Belongs to the terpene cyclase/mutase family.</text>
</comment>
<dbReference type="GO" id="GO:0016866">
    <property type="term" value="F:intramolecular transferase activity"/>
    <property type="evidence" value="ECO:0007669"/>
    <property type="project" value="InterPro"/>
</dbReference>
<evidence type="ECO:0000256" key="4">
    <source>
        <dbReference type="ARBA" id="ARBA00022737"/>
    </source>
</evidence>
<dbReference type="PANTHER" id="PTHR11764:SF20">
    <property type="entry name" value="LANOSTEROL SYNTHASE"/>
    <property type="match status" value="1"/>
</dbReference>
<feature type="domain" description="Squalene cyclase N-terminal" evidence="6">
    <location>
        <begin position="9"/>
        <end position="155"/>
    </location>
</feature>
<comment type="pathway">
    <text evidence="1">Secondary metabolite biosynthesis; hopanoid biosynthesis.</text>
</comment>
<dbReference type="GO" id="GO:0046872">
    <property type="term" value="F:metal ion binding"/>
    <property type="evidence" value="ECO:0007669"/>
    <property type="project" value="UniProtKB-KW"/>
</dbReference>
<sequence length="545" mass="60077">MSISCTRASTTDGSWCDRLASSAVSTALSVLALHEVEPAVYRDEIEAGLLWLHDHQRADGGWSDADEDPPSSKSGTAFAIAAMHAIDPDRSAGRIRQGMDFLEAAGGVHRIPGMRGPGPKSWPAAAAIAWALVGLRQFHEQPRQPIEVMLLPQVLRNKVSVALPGVLGIGLMQTRLLPAGRLRRFLWRFAEPRALAWLRDVQGENGGIEECPMLGALILIALHRAGMAEDVQKGCLSYLLETRRPDGSWAVDRDLEISVTRYAVTALAECVDVASEPRLRRTRDWLLDAQWRKPFTPLRIPSGGWGWAMPSGWPEPDDTAGVLEALAFLDRGRLDLPARVGLRWLTVRQDSRGSWCGWVRNASILNDKPCPAVTSQVVTAMHRYGLTDLPGSPIRRALDYVATVQTPEGAFPSLWFRKHVFGTARVLETYALLGLAHTPSARRAHRWLLDNQRDDGSWPAGADHTEGTAEETAWALYALLASGLPPSDPRAVRGIQWLATAQHGGTWRPSPVGLYFDDLRYNSDLIAHTFALRALGSWLRRTRVD</sequence>
<dbReference type="GO" id="GO:0016104">
    <property type="term" value="P:triterpenoid biosynthetic process"/>
    <property type="evidence" value="ECO:0007669"/>
    <property type="project" value="InterPro"/>
</dbReference>
<feature type="domain" description="Squalene cyclase C-terminal" evidence="5">
    <location>
        <begin position="260"/>
        <end position="509"/>
    </location>
</feature>
<evidence type="ECO:0000256" key="1">
    <source>
        <dbReference type="ARBA" id="ARBA00004999"/>
    </source>
</evidence>
<dbReference type="AlphaFoldDB" id="A9ZNV5"/>
<dbReference type="InterPro" id="IPR008930">
    <property type="entry name" value="Terpenoid_cyclase/PrenylTrfase"/>
</dbReference>
<evidence type="ECO:0000256" key="2">
    <source>
        <dbReference type="ARBA" id="ARBA00009755"/>
    </source>
</evidence>
<proteinExistence type="inferred from homology"/>
<keyword evidence="4" id="KW-0677">Repeat</keyword>
<dbReference type="Gene3D" id="1.50.10.20">
    <property type="match status" value="3"/>
</dbReference>
<name>A9ZNV5_9ACTN</name>
<dbReference type="EMBL" id="AB307968">
    <property type="protein sequence ID" value="BAF98632.1"/>
    <property type="molecule type" value="Genomic_DNA"/>
</dbReference>
<keyword evidence="3" id="KW-0479">Metal-binding</keyword>
<organism evidence="7">
    <name type="scientific">Streptomyces argenteolus</name>
    <dbReference type="NCBI Taxonomy" id="67274"/>
    <lineage>
        <taxon>Bacteria</taxon>
        <taxon>Bacillati</taxon>
        <taxon>Actinomycetota</taxon>
        <taxon>Actinomycetes</taxon>
        <taxon>Kitasatosporales</taxon>
        <taxon>Streptomycetaceae</taxon>
        <taxon>Streptomyces</taxon>
    </lineage>
</organism>
<dbReference type="Pfam" id="PF13243">
    <property type="entry name" value="SQHop_cyclase_C"/>
    <property type="match status" value="1"/>
</dbReference>
<dbReference type="SUPFAM" id="SSF48239">
    <property type="entry name" value="Terpenoid cyclases/Protein prenyltransferases"/>
    <property type="match status" value="2"/>
</dbReference>
<dbReference type="InterPro" id="IPR032697">
    <property type="entry name" value="SQ_cyclase_N"/>
</dbReference>
<protein>
    <submittedName>
        <fullName evidence="7">Putative tetraterpene cyclase</fullName>
    </submittedName>
</protein>
<dbReference type="InterPro" id="IPR018333">
    <property type="entry name" value="Squalene_cyclase"/>
</dbReference>
<dbReference type="UniPathway" id="UPA00337"/>
<dbReference type="Pfam" id="PF13249">
    <property type="entry name" value="SQHop_cyclase_N"/>
    <property type="match status" value="1"/>
</dbReference>
<evidence type="ECO:0000259" key="5">
    <source>
        <dbReference type="Pfam" id="PF13243"/>
    </source>
</evidence>
<dbReference type="PANTHER" id="PTHR11764">
    <property type="entry name" value="TERPENE CYCLASE/MUTASE FAMILY MEMBER"/>
    <property type="match status" value="1"/>
</dbReference>